<name>A0A4U1GDW9_9SPHI</name>
<dbReference type="AlphaFoldDB" id="A0A4U1GDW9"/>
<organism evidence="3 4">
    <name type="scientific">Pedobacter hiemivivus</name>
    <dbReference type="NCBI Taxonomy" id="2530454"/>
    <lineage>
        <taxon>Bacteria</taxon>
        <taxon>Pseudomonadati</taxon>
        <taxon>Bacteroidota</taxon>
        <taxon>Sphingobacteriia</taxon>
        <taxon>Sphingobacteriales</taxon>
        <taxon>Sphingobacteriaceae</taxon>
        <taxon>Pedobacter</taxon>
    </lineage>
</organism>
<gene>
    <name evidence="3" type="ORF">FBD94_10525</name>
</gene>
<evidence type="ECO:0000313" key="3">
    <source>
        <dbReference type="EMBL" id="TKC60983.1"/>
    </source>
</evidence>
<evidence type="ECO:0000259" key="2">
    <source>
        <dbReference type="Pfam" id="PF01979"/>
    </source>
</evidence>
<dbReference type="GO" id="GO:0016787">
    <property type="term" value="F:hydrolase activity"/>
    <property type="evidence" value="ECO:0007669"/>
    <property type="project" value="UniProtKB-KW"/>
</dbReference>
<dbReference type="EMBL" id="SWDX01000004">
    <property type="protein sequence ID" value="TKC60983.1"/>
    <property type="molecule type" value="Genomic_DNA"/>
</dbReference>
<comment type="caution">
    <text evidence="3">The sequence shown here is derived from an EMBL/GenBank/DDBJ whole genome shotgun (WGS) entry which is preliminary data.</text>
</comment>
<dbReference type="InterPro" id="IPR032466">
    <property type="entry name" value="Metal_Hydrolase"/>
</dbReference>
<dbReference type="Proteomes" id="UP000309594">
    <property type="component" value="Unassembled WGS sequence"/>
</dbReference>
<dbReference type="InterPro" id="IPR050287">
    <property type="entry name" value="MTA/SAH_deaminase"/>
</dbReference>
<dbReference type="Gene3D" id="3.20.20.140">
    <property type="entry name" value="Metal-dependent hydrolases"/>
    <property type="match status" value="1"/>
</dbReference>
<protein>
    <submittedName>
        <fullName evidence="3">Amidohydrolase</fullName>
    </submittedName>
</protein>
<dbReference type="RefSeq" id="WP_136880192.1">
    <property type="nucleotide sequence ID" value="NZ_SWDX01000004.1"/>
</dbReference>
<reference evidence="3 4" key="1">
    <citation type="submission" date="2019-04" db="EMBL/GenBank/DDBJ databases">
        <title>Pedobacter sp. RP-1-16 sp. nov., isolated from Arctic soil.</title>
        <authorList>
            <person name="Dahal R.H."/>
            <person name="Kim D.-U."/>
        </authorList>
    </citation>
    <scope>NUCLEOTIDE SEQUENCE [LARGE SCALE GENOMIC DNA]</scope>
    <source>
        <strain evidence="3 4">RP-1-16</strain>
    </source>
</reference>
<accession>A0A4U1GDW9</accession>
<dbReference type="SUPFAM" id="SSF51556">
    <property type="entry name" value="Metallo-dependent hydrolases"/>
    <property type="match status" value="1"/>
</dbReference>
<dbReference type="PANTHER" id="PTHR43794:SF11">
    <property type="entry name" value="AMIDOHYDROLASE-RELATED DOMAIN-CONTAINING PROTEIN"/>
    <property type="match status" value="1"/>
</dbReference>
<dbReference type="InterPro" id="IPR006680">
    <property type="entry name" value="Amidohydro-rel"/>
</dbReference>
<dbReference type="PANTHER" id="PTHR43794">
    <property type="entry name" value="AMINOHYDROLASE SSNA-RELATED"/>
    <property type="match status" value="1"/>
</dbReference>
<dbReference type="Pfam" id="PF01979">
    <property type="entry name" value="Amidohydro_1"/>
    <property type="match status" value="1"/>
</dbReference>
<evidence type="ECO:0000313" key="4">
    <source>
        <dbReference type="Proteomes" id="UP000309594"/>
    </source>
</evidence>
<feature type="domain" description="Amidohydrolase-related" evidence="2">
    <location>
        <begin position="55"/>
        <end position="383"/>
    </location>
</feature>
<sequence length="392" mass="43708">MISHISASYVYPVVGPPIKNGVLSIDSIGAIKGVYTPQEAKEKQINDIQFHEGLLVPGFVNTHCHIELSNLKGQIPKHTGLPDFVKSVIKLRTSDEYELNLAILKADIEMYENGIVAVGDICNQLISKALKVNTPVYYHSFLEIMGFNPDLAKEAMKRAKQFKDDLSPLPVSIVPHAPYSVSPELFQELNAYAEYQDGPMTIHNQETADENAFFEQKTGGFLALFKFLGQDISFFKPSGKTSLQTYLPLLSTDVKTLLVHNTYTSAADVTYATSIHPNLYWCLCPNANLYIENMLPDVNMMRAAGLRITLGTDSLASNDSLSILSEMNLLQERFDVPTEELLKWATFNGAEFLEIDRRFGSFELGKQPGINLVEFTEKDGKVILGDIVTRLF</sequence>
<proteinExistence type="predicted"/>
<keyword evidence="1 3" id="KW-0378">Hydrolase</keyword>
<evidence type="ECO:0000256" key="1">
    <source>
        <dbReference type="ARBA" id="ARBA00022801"/>
    </source>
</evidence>